<protein>
    <recommendedName>
        <fullName evidence="4 11">Orotidine 5'-phosphate decarboxylase</fullName>
        <ecNumber evidence="3 11">4.1.1.23</ecNumber>
    </recommendedName>
</protein>
<dbReference type="CDD" id="cd04725">
    <property type="entry name" value="OMP_decarboxylase_like"/>
    <property type="match status" value="1"/>
</dbReference>
<organism evidence="13 14">
    <name type="scientific">Candidatus Fonsibacter lacus</name>
    <dbReference type="NCBI Taxonomy" id="2576439"/>
    <lineage>
        <taxon>Bacteria</taxon>
        <taxon>Pseudomonadati</taxon>
        <taxon>Pseudomonadota</taxon>
        <taxon>Alphaproteobacteria</taxon>
        <taxon>Candidatus Pelagibacterales</taxon>
        <taxon>Candidatus Pelagibacterales incertae sedis</taxon>
        <taxon>Candidatus Fonsibacter</taxon>
    </lineage>
</organism>
<dbReference type="AlphaFoldDB" id="A0A965GBV6"/>
<comment type="caution">
    <text evidence="13">The sequence shown here is derived from an EMBL/GenBank/DDBJ whole genome shotgun (WGS) entry which is preliminary data.</text>
</comment>
<feature type="binding site" evidence="10">
    <location>
        <position position="177"/>
    </location>
    <ligand>
        <name>substrate</name>
    </ligand>
</feature>
<feature type="binding site" evidence="10">
    <location>
        <position position="207"/>
    </location>
    <ligand>
        <name>substrate</name>
    </ligand>
</feature>
<keyword evidence="5 11" id="KW-0210">Decarboxylase</keyword>
<feature type="active site" description="For OMPdecase activity" evidence="9">
    <location>
        <position position="63"/>
    </location>
</feature>
<feature type="binding site" evidence="10">
    <location>
        <position position="186"/>
    </location>
    <ligand>
        <name>substrate</name>
    </ligand>
</feature>
<keyword evidence="7 11" id="KW-0456">Lyase</keyword>
<dbReference type="InterPro" id="IPR011060">
    <property type="entry name" value="RibuloseP-bd_barrel"/>
</dbReference>
<dbReference type="SUPFAM" id="SSF51366">
    <property type="entry name" value="Ribulose-phoshate binding barrel"/>
    <property type="match status" value="1"/>
</dbReference>
<dbReference type="EMBL" id="RFXN01000006">
    <property type="protein sequence ID" value="NBR93448.1"/>
    <property type="molecule type" value="Genomic_DNA"/>
</dbReference>
<proteinExistence type="inferred from homology"/>
<feature type="domain" description="Orotidine 5'-phosphate decarboxylase" evidence="12">
    <location>
        <begin position="4"/>
        <end position="222"/>
    </location>
</feature>
<dbReference type="GO" id="GO:0004590">
    <property type="term" value="F:orotidine-5'-phosphate decarboxylase activity"/>
    <property type="evidence" value="ECO:0007669"/>
    <property type="project" value="UniProtKB-EC"/>
</dbReference>
<dbReference type="InterPro" id="IPR014732">
    <property type="entry name" value="OMPdecase"/>
</dbReference>
<dbReference type="GO" id="GO:0006207">
    <property type="term" value="P:'de novo' pyrimidine nucleobase biosynthetic process"/>
    <property type="evidence" value="ECO:0007669"/>
    <property type="project" value="InterPro"/>
</dbReference>
<dbReference type="Gene3D" id="3.20.20.70">
    <property type="entry name" value="Aldolase class I"/>
    <property type="match status" value="1"/>
</dbReference>
<keyword evidence="6 11" id="KW-0665">Pyrimidine biosynthesis</keyword>
<dbReference type="InterPro" id="IPR018089">
    <property type="entry name" value="OMPdecase_AS"/>
</dbReference>
<comment type="catalytic activity">
    <reaction evidence="8 11">
        <text>orotidine 5'-phosphate + H(+) = UMP + CO2</text>
        <dbReference type="Rhea" id="RHEA:11596"/>
        <dbReference type="ChEBI" id="CHEBI:15378"/>
        <dbReference type="ChEBI" id="CHEBI:16526"/>
        <dbReference type="ChEBI" id="CHEBI:57538"/>
        <dbReference type="ChEBI" id="CHEBI:57865"/>
        <dbReference type="EC" id="4.1.1.23"/>
    </reaction>
</comment>
<feature type="binding site" evidence="10">
    <location>
        <position position="116"/>
    </location>
    <ligand>
        <name>substrate</name>
    </ligand>
</feature>
<comment type="similarity">
    <text evidence="11">Belongs to the OMP decarboxylase family.</text>
</comment>
<evidence type="ECO:0000256" key="1">
    <source>
        <dbReference type="ARBA" id="ARBA00002356"/>
    </source>
</evidence>
<comment type="pathway">
    <text evidence="2 11">Pyrimidine metabolism; UMP biosynthesis via de novo pathway; UMP from orotate: step 2/2.</text>
</comment>
<evidence type="ECO:0000256" key="7">
    <source>
        <dbReference type="ARBA" id="ARBA00023239"/>
    </source>
</evidence>
<dbReference type="GO" id="GO:0044205">
    <property type="term" value="P:'de novo' UMP biosynthetic process"/>
    <property type="evidence" value="ECO:0007669"/>
    <property type="project" value="InterPro"/>
</dbReference>
<dbReference type="InterPro" id="IPR001754">
    <property type="entry name" value="OMPdeCOase_dom"/>
</dbReference>
<name>A0A965GBV6_9PROT</name>
<feature type="active site" description="For OMPdecase activity" evidence="9">
    <location>
        <position position="61"/>
    </location>
</feature>
<dbReference type="SMART" id="SM00934">
    <property type="entry name" value="OMPdecase"/>
    <property type="match status" value="1"/>
</dbReference>
<evidence type="ECO:0000256" key="3">
    <source>
        <dbReference type="ARBA" id="ARBA00012321"/>
    </source>
</evidence>
<dbReference type="PANTHER" id="PTHR32119">
    <property type="entry name" value="OROTIDINE 5'-PHOSPHATE DECARBOXYLASE"/>
    <property type="match status" value="1"/>
</dbReference>
<evidence type="ECO:0000256" key="10">
    <source>
        <dbReference type="PIRSR" id="PIRSR614732-2"/>
    </source>
</evidence>
<evidence type="ECO:0000256" key="9">
    <source>
        <dbReference type="PIRSR" id="PIRSR614732-1"/>
    </source>
</evidence>
<evidence type="ECO:0000256" key="8">
    <source>
        <dbReference type="ARBA" id="ARBA00049157"/>
    </source>
</evidence>
<dbReference type="PANTHER" id="PTHR32119:SF2">
    <property type="entry name" value="OROTIDINE 5'-PHOSPHATE DECARBOXYLASE"/>
    <property type="match status" value="1"/>
</dbReference>
<dbReference type="Pfam" id="PF00215">
    <property type="entry name" value="OMPdecase"/>
    <property type="match status" value="1"/>
</dbReference>
<evidence type="ECO:0000313" key="14">
    <source>
        <dbReference type="Proteomes" id="UP000740727"/>
    </source>
</evidence>
<evidence type="ECO:0000259" key="12">
    <source>
        <dbReference type="SMART" id="SM00934"/>
    </source>
</evidence>
<evidence type="ECO:0000256" key="5">
    <source>
        <dbReference type="ARBA" id="ARBA00022793"/>
    </source>
</evidence>
<evidence type="ECO:0000256" key="2">
    <source>
        <dbReference type="ARBA" id="ARBA00004861"/>
    </source>
</evidence>
<comment type="function">
    <text evidence="1">Catalyzes the decarboxylation of orotidine 5'-monophosphate (OMP) to uridine 5'-monophosphate (UMP).</text>
</comment>
<feature type="binding site" evidence="10">
    <location>
        <position position="10"/>
    </location>
    <ligand>
        <name>substrate</name>
    </ligand>
</feature>
<accession>A0A965GBV6</accession>
<dbReference type="NCBIfam" id="TIGR01740">
    <property type="entry name" value="pyrF"/>
    <property type="match status" value="1"/>
</dbReference>
<dbReference type="GO" id="GO:0005829">
    <property type="term" value="C:cytosol"/>
    <property type="evidence" value="ECO:0007669"/>
    <property type="project" value="TreeGrafter"/>
</dbReference>
<sequence>MNAPIVLAVDTTDIERARDWVKATQSSISVIKLGLEFYLAHGKSGISYVREAAPDLQLFLDLKLHDIPNTVAGATRAIADIKPDYLTVHASGGPEMISAAATELPNGKITAVTLLTSLALADISTLGIAGSANEIVTRWARFAVDSGAKAIVASPHEVRNLREVLPPDITIITPGVRPSGAPQGDQSRVATPAESLGWGANFVVIGRPITSGSTLREIAENAARIASSL</sequence>
<dbReference type="NCBIfam" id="NF001273">
    <property type="entry name" value="PRK00230.1"/>
    <property type="match status" value="1"/>
</dbReference>
<dbReference type="InterPro" id="IPR013785">
    <property type="entry name" value="Aldolase_TIM"/>
</dbReference>
<gene>
    <name evidence="13" type="ORF">EBT44_01070</name>
</gene>
<dbReference type="EC" id="4.1.1.23" evidence="3 11"/>
<feature type="binding site" evidence="10">
    <location>
        <position position="32"/>
    </location>
    <ligand>
        <name>substrate</name>
    </ligand>
</feature>
<evidence type="ECO:0000256" key="4">
    <source>
        <dbReference type="ARBA" id="ARBA00021923"/>
    </source>
</evidence>
<evidence type="ECO:0000313" key="13">
    <source>
        <dbReference type="EMBL" id="NBR93448.1"/>
    </source>
</evidence>
<reference evidence="13" key="1">
    <citation type="submission" date="2018-10" db="EMBL/GenBank/DDBJ databases">
        <title>Iterative Subtractive Binning of Freshwater Chronoseries Metagenomes Recovers Nearly Complete Genomes from over Four Hundred Novel Species.</title>
        <authorList>
            <person name="Rodriguez-R L.M."/>
            <person name="Tsementzi D."/>
            <person name="Luo C."/>
            <person name="Konstantinidis K.T."/>
        </authorList>
    </citation>
    <scope>NUCLEOTIDE SEQUENCE</scope>
    <source>
        <strain evidence="13">WB5_2A_028</strain>
    </source>
</reference>
<evidence type="ECO:0000256" key="11">
    <source>
        <dbReference type="RuleBase" id="RU000512"/>
    </source>
</evidence>
<evidence type="ECO:0000256" key="6">
    <source>
        <dbReference type="ARBA" id="ARBA00022975"/>
    </source>
</evidence>
<feature type="active site" description="For OMPdecase activity" evidence="9">
    <location>
        <position position="66"/>
    </location>
</feature>
<dbReference type="Proteomes" id="UP000740727">
    <property type="component" value="Unassembled WGS sequence"/>
</dbReference>
<dbReference type="PROSITE" id="PS00156">
    <property type="entry name" value="OMPDECASE"/>
    <property type="match status" value="1"/>
</dbReference>
<feature type="binding site" evidence="10">
    <location>
        <position position="206"/>
    </location>
    <ligand>
        <name>substrate</name>
    </ligand>
</feature>